<keyword evidence="2" id="KW-1185">Reference proteome</keyword>
<feature type="transmembrane region" description="Helical" evidence="1">
    <location>
        <begin position="41"/>
        <end position="62"/>
    </location>
</feature>
<dbReference type="AlphaFoldDB" id="A0A1I7WGY7"/>
<accession>A0A1I7WGY7</accession>
<evidence type="ECO:0000256" key="1">
    <source>
        <dbReference type="SAM" id="Phobius"/>
    </source>
</evidence>
<keyword evidence="1" id="KW-0812">Transmembrane</keyword>
<dbReference type="Proteomes" id="UP000095283">
    <property type="component" value="Unplaced"/>
</dbReference>
<name>A0A1I7WGY7_HETBA</name>
<evidence type="ECO:0000313" key="2">
    <source>
        <dbReference type="Proteomes" id="UP000095283"/>
    </source>
</evidence>
<dbReference type="WBParaSite" id="Hba_04257">
    <property type="protein sequence ID" value="Hba_04257"/>
    <property type="gene ID" value="Hba_04257"/>
</dbReference>
<sequence length="77" mass="9342">MKFFKDLRKILLQRSRYTMHLLGIRIVGLHDIYHVFITKKYFFDIVAEITFIICLPFTSLIIPRICSFECFIYDFDN</sequence>
<reference evidence="3" key="1">
    <citation type="submission" date="2016-11" db="UniProtKB">
        <authorList>
            <consortium name="WormBaseParasite"/>
        </authorList>
    </citation>
    <scope>IDENTIFICATION</scope>
</reference>
<evidence type="ECO:0000313" key="3">
    <source>
        <dbReference type="WBParaSite" id="Hba_04257"/>
    </source>
</evidence>
<organism evidence="2 3">
    <name type="scientific">Heterorhabditis bacteriophora</name>
    <name type="common">Entomopathogenic nematode worm</name>
    <dbReference type="NCBI Taxonomy" id="37862"/>
    <lineage>
        <taxon>Eukaryota</taxon>
        <taxon>Metazoa</taxon>
        <taxon>Ecdysozoa</taxon>
        <taxon>Nematoda</taxon>
        <taxon>Chromadorea</taxon>
        <taxon>Rhabditida</taxon>
        <taxon>Rhabditina</taxon>
        <taxon>Rhabditomorpha</taxon>
        <taxon>Strongyloidea</taxon>
        <taxon>Heterorhabditidae</taxon>
        <taxon>Heterorhabditis</taxon>
    </lineage>
</organism>
<keyword evidence="1" id="KW-0472">Membrane</keyword>
<keyword evidence="1" id="KW-1133">Transmembrane helix</keyword>
<proteinExistence type="predicted"/>
<protein>
    <submittedName>
        <fullName evidence="3">Uncharacterized protein</fullName>
    </submittedName>
</protein>